<dbReference type="RefSeq" id="WP_258788165.1">
    <property type="nucleotide sequence ID" value="NZ_JANUGQ010000011.1"/>
</dbReference>
<dbReference type="Pfam" id="PF07993">
    <property type="entry name" value="NAD_binding_4"/>
    <property type="match status" value="1"/>
</dbReference>
<feature type="domain" description="Thioester reductase (TE)" evidence="2">
    <location>
        <begin position="6"/>
        <end position="197"/>
    </location>
</feature>
<dbReference type="EMBL" id="JANUGQ010000011">
    <property type="protein sequence ID" value="MCS0636903.1"/>
    <property type="molecule type" value="Genomic_DNA"/>
</dbReference>
<dbReference type="SUPFAM" id="SSF51735">
    <property type="entry name" value="NAD(P)-binding Rossmann-fold domains"/>
    <property type="match status" value="1"/>
</dbReference>
<dbReference type="PANTHER" id="PTHR43245">
    <property type="entry name" value="BIFUNCTIONAL POLYMYXIN RESISTANCE PROTEIN ARNA"/>
    <property type="match status" value="1"/>
</dbReference>
<dbReference type="PANTHER" id="PTHR43245:SF51">
    <property type="entry name" value="SHORT CHAIN DEHYDROGENASE_REDUCTASE FAMILY 42E, MEMBER 2"/>
    <property type="match status" value="1"/>
</dbReference>
<evidence type="ECO:0000313" key="3">
    <source>
        <dbReference type="EMBL" id="MCS0636903.1"/>
    </source>
</evidence>
<gene>
    <name evidence="3" type="ORF">NX801_14795</name>
</gene>
<feature type="compositionally biased region" description="Low complexity" evidence="1">
    <location>
        <begin position="364"/>
        <end position="373"/>
    </location>
</feature>
<keyword evidence="4" id="KW-1185">Reference proteome</keyword>
<proteinExistence type="predicted"/>
<dbReference type="Proteomes" id="UP001431313">
    <property type="component" value="Unassembled WGS sequence"/>
</dbReference>
<dbReference type="InterPro" id="IPR036291">
    <property type="entry name" value="NAD(P)-bd_dom_sf"/>
</dbReference>
<evidence type="ECO:0000313" key="4">
    <source>
        <dbReference type="Proteomes" id="UP001431313"/>
    </source>
</evidence>
<evidence type="ECO:0000259" key="2">
    <source>
        <dbReference type="Pfam" id="PF07993"/>
    </source>
</evidence>
<sequence>MTVLFTGATGFLGSRVLRLLLTQDPPVPLTVLGRDEPGTLRARVERAVAWLSPEPLPGGRLERVRYASADLDRPRLGLTEDQAAELAQGVTRVWHCAALLSAQGDPAALHRSNVLGTRAVLDLAERAPGADLVHISTAYVAGNRAHGTVREDELTEEYGFATAYEQSKYTAERLVRAWAGRTGRDALVLRTGLLVDDRVAPPGVPGQPMDVLNEILDDVVRRTAGTGHSGKLLIGFPGDPAGELSTSQVGWAAEAAVRAAAGRREAGCLTAHATHPENISLGDFIGAVRLRHPGIEVRLESGTPVSPAAATLLSRHWTDLLSALGTHRRTFDRTVFRRLVGDFPDPAPVDGAYLSRAVGAAPAAAPGAAGRPAVPGPAGPVSPAAPVPPA</sequence>
<feature type="compositionally biased region" description="Pro residues" evidence="1">
    <location>
        <begin position="374"/>
        <end position="390"/>
    </location>
</feature>
<comment type="caution">
    <text evidence="3">The sequence shown here is derived from an EMBL/GenBank/DDBJ whole genome shotgun (WGS) entry which is preliminary data.</text>
</comment>
<organism evidence="3 4">
    <name type="scientific">Streptomyces pyxinae</name>
    <dbReference type="NCBI Taxonomy" id="2970734"/>
    <lineage>
        <taxon>Bacteria</taxon>
        <taxon>Bacillati</taxon>
        <taxon>Actinomycetota</taxon>
        <taxon>Actinomycetes</taxon>
        <taxon>Kitasatosporales</taxon>
        <taxon>Streptomycetaceae</taxon>
        <taxon>Streptomyces</taxon>
    </lineage>
</organism>
<dbReference type="InterPro" id="IPR013120">
    <property type="entry name" value="FAR_NAD-bd"/>
</dbReference>
<name>A0ABT2CHM8_9ACTN</name>
<accession>A0ABT2CHM8</accession>
<protein>
    <submittedName>
        <fullName evidence="3">SDR family oxidoreductase</fullName>
    </submittedName>
</protein>
<evidence type="ECO:0000256" key="1">
    <source>
        <dbReference type="SAM" id="MobiDB-lite"/>
    </source>
</evidence>
<dbReference type="Gene3D" id="3.40.50.720">
    <property type="entry name" value="NAD(P)-binding Rossmann-like Domain"/>
    <property type="match status" value="1"/>
</dbReference>
<dbReference type="InterPro" id="IPR050177">
    <property type="entry name" value="Lipid_A_modif_metabolic_enz"/>
</dbReference>
<feature type="region of interest" description="Disordered" evidence="1">
    <location>
        <begin position="364"/>
        <end position="390"/>
    </location>
</feature>
<reference evidence="3" key="1">
    <citation type="submission" date="2022-08" db="EMBL/GenBank/DDBJ databases">
        <authorList>
            <person name="Somphong A."/>
            <person name="Phongsopitanun W."/>
        </authorList>
    </citation>
    <scope>NUCLEOTIDE SEQUENCE</scope>
    <source>
        <strain evidence="3">LP05-1</strain>
    </source>
</reference>